<feature type="transmembrane region" description="Helical" evidence="1">
    <location>
        <begin position="6"/>
        <end position="24"/>
    </location>
</feature>
<name>B5CSG3_9FIRM</name>
<dbReference type="EMBL" id="ABOU02000050">
    <property type="protein sequence ID" value="EDY31777.1"/>
    <property type="molecule type" value="Genomic_DNA"/>
</dbReference>
<proteinExistence type="predicted"/>
<reference evidence="2 3" key="2">
    <citation type="submission" date="2008-08" db="EMBL/GenBank/DDBJ databases">
        <authorList>
            <person name="Fulton L."/>
            <person name="Clifton S."/>
            <person name="Fulton B."/>
            <person name="Xu J."/>
            <person name="Minx P."/>
            <person name="Pepin K.H."/>
            <person name="Johnson M."/>
            <person name="Bhonagiri V."/>
            <person name="Nash W.E."/>
            <person name="Mardis E.R."/>
            <person name="Wilson R.K."/>
        </authorList>
    </citation>
    <scope>NUCLEOTIDE SEQUENCE [LARGE SCALE GENOMIC DNA]</scope>
    <source>
        <strain evidence="2 3">ATCC 29176</strain>
    </source>
</reference>
<keyword evidence="3" id="KW-1185">Reference proteome</keyword>
<evidence type="ECO:0000313" key="3">
    <source>
        <dbReference type="Proteomes" id="UP000003254"/>
    </source>
</evidence>
<keyword evidence="1" id="KW-0812">Transmembrane</keyword>
<keyword evidence="1" id="KW-0472">Membrane</keyword>
<dbReference type="AlphaFoldDB" id="B5CSG3"/>
<accession>B5CSG3</accession>
<evidence type="ECO:0000256" key="1">
    <source>
        <dbReference type="SAM" id="Phobius"/>
    </source>
</evidence>
<dbReference type="Proteomes" id="UP000003254">
    <property type="component" value="Unassembled WGS sequence"/>
</dbReference>
<evidence type="ECO:0000313" key="2">
    <source>
        <dbReference type="EMBL" id="EDY31777.1"/>
    </source>
</evidence>
<dbReference type="HOGENOM" id="CLU_3011592_0_0_9"/>
<organism evidence="2 3">
    <name type="scientific">[Ruminococcus] lactaris ATCC 29176</name>
    <dbReference type="NCBI Taxonomy" id="471875"/>
    <lineage>
        <taxon>Bacteria</taxon>
        <taxon>Bacillati</taxon>
        <taxon>Bacillota</taxon>
        <taxon>Clostridia</taxon>
        <taxon>Lachnospirales</taxon>
        <taxon>Lachnospiraceae</taxon>
        <taxon>Mediterraneibacter</taxon>
    </lineage>
</organism>
<reference evidence="2 3" key="1">
    <citation type="submission" date="2008-08" db="EMBL/GenBank/DDBJ databases">
        <title>Draft genome sequence of Ruminococcus lactaris ATCC 29176.</title>
        <authorList>
            <person name="Sudarsanam P."/>
            <person name="Ley R."/>
            <person name="Guruge J."/>
            <person name="Turnbaugh P.J."/>
            <person name="Mahowald M."/>
            <person name="Liep D."/>
            <person name="Gordon J."/>
        </authorList>
    </citation>
    <scope>NUCLEOTIDE SEQUENCE [LARGE SCALE GENOMIC DNA]</scope>
    <source>
        <strain evidence="2 3">ATCC 29176</strain>
    </source>
</reference>
<comment type="caution">
    <text evidence="2">The sequence shown here is derived from an EMBL/GenBank/DDBJ whole genome shotgun (WGS) entry which is preliminary data.</text>
</comment>
<keyword evidence="1" id="KW-1133">Transmembrane helix</keyword>
<gene>
    <name evidence="2" type="ORF">RUMLAC_02423</name>
</gene>
<sequence>MILSFLRILIISTFLLLCFFYFIFPLSIPHFIIFHPKESTGILENIPGLRYNIICV</sequence>
<protein>
    <submittedName>
        <fullName evidence="2">Uncharacterized protein</fullName>
    </submittedName>
</protein>